<gene>
    <name evidence="12" type="ORF">L596_003420</name>
</gene>
<feature type="compositionally biased region" description="Basic and acidic residues" evidence="10">
    <location>
        <begin position="539"/>
        <end position="550"/>
    </location>
</feature>
<dbReference type="Gene3D" id="1.10.3430.10">
    <property type="entry name" value="Ammonium transporter AmtB like domains"/>
    <property type="match status" value="1"/>
</dbReference>
<feature type="transmembrane region" description="Helical" evidence="8">
    <location>
        <begin position="359"/>
        <end position="385"/>
    </location>
</feature>
<reference evidence="12 13" key="2">
    <citation type="journal article" date="2019" name="G3 (Bethesda)">
        <title>Hybrid Assembly of the Genome of the Entomopathogenic Nematode Steinernema carpocapsae Identifies the X-Chromosome.</title>
        <authorList>
            <person name="Serra L."/>
            <person name="Macchietto M."/>
            <person name="Macias-Munoz A."/>
            <person name="McGill C.J."/>
            <person name="Rodriguez I.M."/>
            <person name="Rodriguez B."/>
            <person name="Murad R."/>
            <person name="Mortazavi A."/>
        </authorList>
    </citation>
    <scope>NUCLEOTIDE SEQUENCE [LARGE SCALE GENOMIC DNA]</scope>
    <source>
        <strain evidence="12 13">ALL</strain>
    </source>
</reference>
<reference evidence="12 13" key="1">
    <citation type="journal article" date="2015" name="Genome Biol.">
        <title>Comparative genomics of Steinernema reveals deeply conserved gene regulatory networks.</title>
        <authorList>
            <person name="Dillman A.R."/>
            <person name="Macchietto M."/>
            <person name="Porter C.F."/>
            <person name="Rogers A."/>
            <person name="Williams B."/>
            <person name="Antoshechkin I."/>
            <person name="Lee M.M."/>
            <person name="Goodwin Z."/>
            <person name="Lu X."/>
            <person name="Lewis E.E."/>
            <person name="Goodrich-Blair H."/>
            <person name="Stock S.P."/>
            <person name="Adams B.J."/>
            <person name="Sternberg P.W."/>
            <person name="Mortazavi A."/>
        </authorList>
    </citation>
    <scope>NUCLEOTIDE SEQUENCE [LARGE SCALE GENOMIC DNA]</scope>
    <source>
        <strain evidence="12 13">ALL</strain>
    </source>
</reference>
<feature type="transmembrane region" description="Helical" evidence="8">
    <location>
        <begin position="270"/>
        <end position="292"/>
    </location>
</feature>
<dbReference type="STRING" id="34508.A0A4U8UU43"/>
<dbReference type="PANTHER" id="PTHR11730:SF6">
    <property type="entry name" value="AMMONIUM TRANSPORTER"/>
    <property type="match status" value="1"/>
</dbReference>
<accession>A0A4U8UU43</accession>
<evidence type="ECO:0000313" key="13">
    <source>
        <dbReference type="Proteomes" id="UP000298663"/>
    </source>
</evidence>
<dbReference type="PROSITE" id="PS01219">
    <property type="entry name" value="AMMONIUM_TRANSP"/>
    <property type="match status" value="1"/>
</dbReference>
<name>A0A4U8UU43_STECR</name>
<dbReference type="GO" id="GO:0005886">
    <property type="term" value="C:plasma membrane"/>
    <property type="evidence" value="ECO:0007669"/>
    <property type="project" value="UniProtKB-SubCell"/>
</dbReference>
<dbReference type="InterPro" id="IPR024041">
    <property type="entry name" value="NH4_transpt_AmtB-like_dom"/>
</dbReference>
<feature type="transmembrane region" description="Helical" evidence="8">
    <location>
        <begin position="193"/>
        <end position="215"/>
    </location>
</feature>
<dbReference type="PANTHER" id="PTHR11730">
    <property type="entry name" value="AMMONIUM TRANSPORTER"/>
    <property type="match status" value="1"/>
</dbReference>
<feature type="compositionally biased region" description="Basic residues" evidence="10">
    <location>
        <begin position="526"/>
        <end position="538"/>
    </location>
</feature>
<dbReference type="NCBIfam" id="TIGR00836">
    <property type="entry name" value="amt"/>
    <property type="match status" value="1"/>
</dbReference>
<evidence type="ECO:0000313" key="12">
    <source>
        <dbReference type="EMBL" id="TMS36189.1"/>
    </source>
</evidence>
<dbReference type="Pfam" id="PF00909">
    <property type="entry name" value="Ammonium_transp"/>
    <property type="match status" value="1"/>
</dbReference>
<feature type="transmembrane region" description="Helical" evidence="8">
    <location>
        <begin position="76"/>
        <end position="96"/>
    </location>
</feature>
<evidence type="ECO:0000256" key="4">
    <source>
        <dbReference type="ARBA" id="ARBA00022692"/>
    </source>
</evidence>
<protein>
    <recommendedName>
        <fullName evidence="8">Ammonium transporter</fullName>
    </recommendedName>
</protein>
<evidence type="ECO:0000256" key="8">
    <source>
        <dbReference type="RuleBase" id="RU362002"/>
    </source>
</evidence>
<dbReference type="AlphaFoldDB" id="A0A4U8UU43"/>
<feature type="coiled-coil region" evidence="9">
    <location>
        <begin position="5"/>
        <end position="32"/>
    </location>
</feature>
<comment type="subcellular location">
    <subcellularLocation>
        <location evidence="8">Cell membrane</location>
        <topology evidence="8">Multi-pass membrane protein</topology>
    </subcellularLocation>
    <subcellularLocation>
        <location evidence="1">Membrane</location>
        <topology evidence="1">Multi-pass membrane protein</topology>
    </subcellularLocation>
</comment>
<evidence type="ECO:0000259" key="11">
    <source>
        <dbReference type="Pfam" id="PF00909"/>
    </source>
</evidence>
<evidence type="ECO:0000256" key="1">
    <source>
        <dbReference type="ARBA" id="ARBA00004141"/>
    </source>
</evidence>
<keyword evidence="9" id="KW-0175">Coiled coil</keyword>
<evidence type="ECO:0000256" key="9">
    <source>
        <dbReference type="SAM" id="Coils"/>
    </source>
</evidence>
<feature type="transmembrane region" description="Helical" evidence="8">
    <location>
        <begin position="405"/>
        <end position="428"/>
    </location>
</feature>
<feature type="transmembrane region" description="Helical" evidence="8">
    <location>
        <begin position="125"/>
        <end position="144"/>
    </location>
</feature>
<evidence type="ECO:0000256" key="2">
    <source>
        <dbReference type="ARBA" id="ARBA00005887"/>
    </source>
</evidence>
<dbReference type="Proteomes" id="UP000298663">
    <property type="component" value="Chromosome X"/>
</dbReference>
<feature type="transmembrane region" description="Helical" evidence="8">
    <location>
        <begin position="151"/>
        <end position="171"/>
    </location>
</feature>
<evidence type="ECO:0000256" key="3">
    <source>
        <dbReference type="ARBA" id="ARBA00022448"/>
    </source>
</evidence>
<dbReference type="FunFam" id="1.10.3430.10:FF:000010">
    <property type="entry name" value="Ammonium transporter"/>
    <property type="match status" value="1"/>
</dbReference>
<evidence type="ECO:0000256" key="10">
    <source>
        <dbReference type="SAM" id="MobiDB-lite"/>
    </source>
</evidence>
<dbReference type="OrthoDB" id="534912at2759"/>
<sequence length="573" mass="62845">MSASVALTTNDVQNLTAELAELRHQIAQIRDDFTENNNAFFMCSMALIIFLMQCGFAFLEAGAVRSKNTTNILIKNLLDSCIAVIGYWAIGWALAYGPASDSTWGLFFGYSQFFLADMTNYPKFFFQYVFAATSATIVSGAVAERCEFANYITYCSVISSIIYPILTHWGWSEQGWMYIGINNGDINTKYTDFAGSGVVHLCGGTISFIAAYMMGPRIGRFPKAGEEESIEIKGHSVPFAALGGFILMFGFLAFNGGSMADIVKPGEGNIVALAMINTILCGAFAALVYLLIHYATNGKWTLLLTINACLAGMVSSCAGCNKMMPWASAFTGSGAGLMYLGLSELMLKLKIDDPLDAFAVHAGGGFWGLFAVCVIAEDGIAYSIVHVINGESRRLIAQAFAQLGWNMVCALAIIVWSTITMVPVFMILKKLKKLRVPPEIETKGLDIYKHGEAAYPLHAYGHGWDEFEHVKENSGNRKLSQNAEVSLEELAAAYDRRTSLAPAAFEKRYSVYHNPTFYEHPEHHRDAKVKKTHKKAKAKRAESIPEDNESMKTDDLYLSAPTTAVPKSTAWMA</sequence>
<dbReference type="GO" id="GO:0097272">
    <property type="term" value="P:ammonium homeostasis"/>
    <property type="evidence" value="ECO:0007669"/>
    <property type="project" value="TreeGrafter"/>
</dbReference>
<dbReference type="EMBL" id="AZBU02000001">
    <property type="protein sequence ID" value="TMS36189.1"/>
    <property type="molecule type" value="Genomic_DNA"/>
</dbReference>
<dbReference type="InterPro" id="IPR029020">
    <property type="entry name" value="Ammonium/urea_transptr"/>
</dbReference>
<keyword evidence="13" id="KW-1185">Reference proteome</keyword>
<keyword evidence="3 8" id="KW-0813">Transport</keyword>
<comment type="similarity">
    <text evidence="2 8">Belongs to the ammonia transporter channel (TC 1.A.11.2) family.</text>
</comment>
<feature type="transmembrane region" description="Helical" evidence="8">
    <location>
        <begin position="330"/>
        <end position="347"/>
    </location>
</feature>
<feature type="transmembrane region" description="Helical" evidence="8">
    <location>
        <begin position="236"/>
        <end position="258"/>
    </location>
</feature>
<keyword evidence="5 8" id="KW-1133">Transmembrane helix</keyword>
<keyword evidence="6 8" id="KW-0472">Membrane</keyword>
<organism evidence="12 13">
    <name type="scientific">Steinernema carpocapsae</name>
    <name type="common">Entomopathogenic nematode</name>
    <dbReference type="NCBI Taxonomy" id="34508"/>
    <lineage>
        <taxon>Eukaryota</taxon>
        <taxon>Metazoa</taxon>
        <taxon>Ecdysozoa</taxon>
        <taxon>Nematoda</taxon>
        <taxon>Chromadorea</taxon>
        <taxon>Rhabditida</taxon>
        <taxon>Tylenchina</taxon>
        <taxon>Panagrolaimomorpha</taxon>
        <taxon>Strongyloidoidea</taxon>
        <taxon>Steinernematidae</taxon>
        <taxon>Steinernema</taxon>
    </lineage>
</organism>
<evidence type="ECO:0000256" key="6">
    <source>
        <dbReference type="ARBA" id="ARBA00023136"/>
    </source>
</evidence>
<feature type="transmembrane region" description="Helical" evidence="8">
    <location>
        <begin position="39"/>
        <end position="64"/>
    </location>
</feature>
<evidence type="ECO:0000256" key="7">
    <source>
        <dbReference type="ARBA" id="ARBA00023177"/>
    </source>
</evidence>
<feature type="domain" description="Ammonium transporter AmtB-like" evidence="11">
    <location>
        <begin position="39"/>
        <end position="455"/>
    </location>
</feature>
<dbReference type="EMBL" id="CM016762">
    <property type="protein sequence ID" value="TMS36189.1"/>
    <property type="molecule type" value="Genomic_DNA"/>
</dbReference>
<proteinExistence type="inferred from homology"/>
<dbReference type="InterPro" id="IPR018047">
    <property type="entry name" value="Ammonium_transpt_CS"/>
</dbReference>
<keyword evidence="4 8" id="KW-0812">Transmembrane</keyword>
<comment type="caution">
    <text evidence="12">The sequence shown here is derived from an EMBL/GenBank/DDBJ whole genome shotgun (WGS) entry which is preliminary data.</text>
</comment>
<evidence type="ECO:0000256" key="5">
    <source>
        <dbReference type="ARBA" id="ARBA00022989"/>
    </source>
</evidence>
<dbReference type="InterPro" id="IPR001905">
    <property type="entry name" value="Ammonium_transpt"/>
</dbReference>
<dbReference type="GO" id="GO:0008519">
    <property type="term" value="F:ammonium channel activity"/>
    <property type="evidence" value="ECO:0007669"/>
    <property type="project" value="InterPro"/>
</dbReference>
<dbReference type="SUPFAM" id="SSF111352">
    <property type="entry name" value="Ammonium transporter"/>
    <property type="match status" value="1"/>
</dbReference>
<keyword evidence="7 8" id="KW-0924">Ammonia transport</keyword>
<feature type="region of interest" description="Disordered" evidence="10">
    <location>
        <begin position="520"/>
        <end position="550"/>
    </location>
</feature>